<dbReference type="Proteomes" id="UP000027170">
    <property type="component" value="Unassembled WGS sequence"/>
</dbReference>
<evidence type="ECO:0000313" key="1">
    <source>
        <dbReference type="EMBL" id="KDN14547.1"/>
    </source>
</evidence>
<reference evidence="1 2" key="1">
    <citation type="submission" date="2014-03" db="EMBL/GenBank/DDBJ databases">
        <title>The genomes of two eusocial bee gut symbionts.</title>
        <authorList>
            <person name="Kwong W.K."/>
            <person name="Engel P."/>
            <person name="Koch H."/>
            <person name="Moran N.A."/>
        </authorList>
    </citation>
    <scope>NUCLEOTIDE SEQUENCE [LARGE SCALE GENOMIC DNA]</scope>
    <source>
        <strain evidence="2">wkB29</strain>
    </source>
</reference>
<dbReference type="AlphaFoldDB" id="A0A836MR08"/>
<dbReference type="EMBL" id="JFZV01000006">
    <property type="protein sequence ID" value="KDN14547.1"/>
    <property type="molecule type" value="Genomic_DNA"/>
</dbReference>
<accession>A0A836MR08</accession>
<comment type="caution">
    <text evidence="1">The sequence shown here is derived from an EMBL/GenBank/DDBJ whole genome shotgun (WGS) entry which is preliminary data.</text>
</comment>
<keyword evidence="2" id="KW-1185">Reference proteome</keyword>
<sequence>MDTSTNKYQWMQGMDRTNVQLPEDSFANTAIGMTILT</sequence>
<proteinExistence type="predicted"/>
<evidence type="ECO:0000313" key="2">
    <source>
        <dbReference type="Proteomes" id="UP000027170"/>
    </source>
</evidence>
<organism evidence="1 2">
    <name type="scientific">Snodgrassella communis</name>
    <dbReference type="NCBI Taxonomy" id="2946699"/>
    <lineage>
        <taxon>Bacteria</taxon>
        <taxon>Pseudomonadati</taxon>
        <taxon>Pseudomonadota</taxon>
        <taxon>Betaproteobacteria</taxon>
        <taxon>Neisseriales</taxon>
        <taxon>Neisseriaceae</taxon>
        <taxon>Snodgrassella</taxon>
    </lineage>
</organism>
<gene>
    <name evidence="1" type="ORF">SALWKB29_1337</name>
</gene>
<name>A0A836MR08_9NEIS</name>
<protein>
    <submittedName>
        <fullName evidence="1">Uncharacterized protein</fullName>
    </submittedName>
</protein>